<name>A0ABY6P4M0_9NOCA</name>
<dbReference type="Gene3D" id="3.90.1560.10">
    <property type="entry name" value="ComB-like"/>
    <property type="match status" value="2"/>
</dbReference>
<evidence type="ECO:0000313" key="1">
    <source>
        <dbReference type="EMBL" id="UZJ26624.1"/>
    </source>
</evidence>
<dbReference type="InterPro" id="IPR036702">
    <property type="entry name" value="ComB-like_sf"/>
</dbReference>
<proteinExistence type="predicted"/>
<dbReference type="EMBL" id="CP110615">
    <property type="protein sequence ID" value="UZJ26624.1"/>
    <property type="molecule type" value="Genomic_DNA"/>
</dbReference>
<evidence type="ECO:0000313" key="2">
    <source>
        <dbReference type="Proteomes" id="UP001164965"/>
    </source>
</evidence>
<protein>
    <submittedName>
        <fullName evidence="1">2-phosphosulfolactate phosphatase</fullName>
    </submittedName>
</protein>
<reference evidence="1" key="1">
    <citation type="submission" date="2022-10" db="EMBL/GenBank/DDBJ databases">
        <title>Rhodococcus sp.75.</title>
        <authorList>
            <person name="Sun M."/>
        </authorList>
    </citation>
    <scope>NUCLEOTIDE SEQUENCE</scope>
    <source>
        <strain evidence="1">75</strain>
    </source>
</reference>
<organism evidence="1 2">
    <name type="scientific">Rhodococcus antarcticus</name>
    <dbReference type="NCBI Taxonomy" id="2987751"/>
    <lineage>
        <taxon>Bacteria</taxon>
        <taxon>Bacillati</taxon>
        <taxon>Actinomycetota</taxon>
        <taxon>Actinomycetes</taxon>
        <taxon>Mycobacteriales</taxon>
        <taxon>Nocardiaceae</taxon>
        <taxon>Rhodococcus</taxon>
    </lineage>
</organism>
<sequence>MQPPHGQSGYRVRLDWGLDGARAVGVDVTTTVVVDVLSFTTTLTVALDVGAVVYPYRWDDGTAEQFARENDAVLAVGRSQSGVGRVSLSPATLRVGRPPRRLVLPSPNGATIAHHLATPGAPCHAARAAYDAVRGREREALLACASGRELDQQGYTHEVTIAAEVNTSTVVPVLIDGRFTDAAYSG</sequence>
<dbReference type="SUPFAM" id="SSF142823">
    <property type="entry name" value="ComB-like"/>
    <property type="match status" value="1"/>
</dbReference>
<gene>
    <name evidence="1" type="ORF">RHODO2019_10515</name>
</gene>
<accession>A0ABY6P4M0</accession>
<dbReference type="Proteomes" id="UP001164965">
    <property type="component" value="Chromosome"/>
</dbReference>
<keyword evidence="2" id="KW-1185">Reference proteome</keyword>